<keyword evidence="4" id="KW-1185">Reference proteome</keyword>
<comment type="similarity">
    <text evidence="1">Belongs to the SMP-30/CGR1 family.</text>
</comment>
<comment type="caution">
    <text evidence="3">The sequence shown here is derived from an EMBL/GenBank/DDBJ whole genome shotgun (WGS) entry which is preliminary data.</text>
</comment>
<accession>A0ABP9R9Z7</accession>
<dbReference type="PRINTS" id="PR01790">
    <property type="entry name" value="SMP30FAMILY"/>
</dbReference>
<dbReference type="Pfam" id="PF08450">
    <property type="entry name" value="SGL"/>
    <property type="match status" value="1"/>
</dbReference>
<evidence type="ECO:0000259" key="2">
    <source>
        <dbReference type="Pfam" id="PF08450"/>
    </source>
</evidence>
<dbReference type="InterPro" id="IPR005511">
    <property type="entry name" value="SMP-30"/>
</dbReference>
<evidence type="ECO:0000313" key="4">
    <source>
        <dbReference type="Proteomes" id="UP001428817"/>
    </source>
</evidence>
<dbReference type="InterPro" id="IPR011042">
    <property type="entry name" value="6-blade_b-propeller_TolB-like"/>
</dbReference>
<dbReference type="InterPro" id="IPR013658">
    <property type="entry name" value="SGL"/>
</dbReference>
<dbReference type="EMBL" id="BAABJP010000055">
    <property type="protein sequence ID" value="GAA5173258.1"/>
    <property type="molecule type" value="Genomic_DNA"/>
</dbReference>
<proteinExistence type="inferred from homology"/>
<dbReference type="PANTHER" id="PTHR10907:SF47">
    <property type="entry name" value="REGUCALCIN"/>
    <property type="match status" value="1"/>
</dbReference>
<evidence type="ECO:0000256" key="1">
    <source>
        <dbReference type="ARBA" id="ARBA00008853"/>
    </source>
</evidence>
<dbReference type="PANTHER" id="PTHR10907">
    <property type="entry name" value="REGUCALCIN"/>
    <property type="match status" value="1"/>
</dbReference>
<feature type="domain" description="SMP-30/Gluconolactonase/LRE-like region" evidence="2">
    <location>
        <begin position="14"/>
        <end position="256"/>
    </location>
</feature>
<dbReference type="Proteomes" id="UP001428817">
    <property type="component" value="Unassembled WGS sequence"/>
</dbReference>
<name>A0ABP9R9Z7_9PSEU</name>
<protein>
    <submittedName>
        <fullName evidence="3">SMP-30/gluconolactonase/LRE family protein</fullName>
    </submittedName>
</protein>
<gene>
    <name evidence="3" type="ORF">GCM10023321_74370</name>
</gene>
<reference evidence="4" key="1">
    <citation type="journal article" date="2019" name="Int. J. Syst. Evol. Microbiol.">
        <title>The Global Catalogue of Microorganisms (GCM) 10K type strain sequencing project: providing services to taxonomists for standard genome sequencing and annotation.</title>
        <authorList>
            <consortium name="The Broad Institute Genomics Platform"/>
            <consortium name="The Broad Institute Genome Sequencing Center for Infectious Disease"/>
            <person name="Wu L."/>
            <person name="Ma J."/>
        </authorList>
    </citation>
    <scope>NUCLEOTIDE SEQUENCE [LARGE SCALE GENOMIC DNA]</scope>
    <source>
        <strain evidence="4">JCM 18303</strain>
    </source>
</reference>
<evidence type="ECO:0000313" key="3">
    <source>
        <dbReference type="EMBL" id="GAA5173258.1"/>
    </source>
</evidence>
<sequence length="293" mass="30211">MGDWTALAGERFALGEGLRLLETGGVVMVDILSGRLLRLPADLAGQPEVLTELAEPLGAVAPLDATTAGGAGWLAAAGTGVAVLRPGRPAHWLARPEDGRTPAMRMNDGTADPAGRFWAGSMSYDGVDGAGALYRVDRDGAVHRVLEGLAIPNGPAFSADGRLMYLADSARGVIYRFGVAPGSGELGERTEFARMAEGSPDGMTVDAEGFLWSAVWGAGEVRRFAPTGAVDRVLPVPARQPTSVCLVGTRLVVSSAAVGLTEPGEYDGAVLHTEVGVAGVPASIARVRWDGAV</sequence>
<dbReference type="SUPFAM" id="SSF63829">
    <property type="entry name" value="Calcium-dependent phosphotriesterase"/>
    <property type="match status" value="1"/>
</dbReference>
<dbReference type="Gene3D" id="2.120.10.30">
    <property type="entry name" value="TolB, C-terminal domain"/>
    <property type="match status" value="1"/>
</dbReference>
<dbReference type="RefSeq" id="WP_185065562.1">
    <property type="nucleotide sequence ID" value="NZ_BAABJP010000055.1"/>
</dbReference>
<organism evidence="3 4">
    <name type="scientific">Pseudonocardia eucalypti</name>
    <dbReference type="NCBI Taxonomy" id="648755"/>
    <lineage>
        <taxon>Bacteria</taxon>
        <taxon>Bacillati</taxon>
        <taxon>Actinomycetota</taxon>
        <taxon>Actinomycetes</taxon>
        <taxon>Pseudonocardiales</taxon>
        <taxon>Pseudonocardiaceae</taxon>
        <taxon>Pseudonocardia</taxon>
    </lineage>
</organism>